<dbReference type="PANTHER" id="PTHR21534:SF0">
    <property type="entry name" value="KATANIN-INTERACTING PROTEIN"/>
    <property type="match status" value="1"/>
</dbReference>
<feature type="domain" description="KATNIP" evidence="1">
    <location>
        <begin position="277"/>
        <end position="423"/>
    </location>
</feature>
<gene>
    <name evidence="2" type="ORF">O3M35_013093</name>
</gene>
<name>A0AAW1CKC1_9HEMI</name>
<dbReference type="Pfam" id="PF14652">
    <property type="entry name" value="DUF4457"/>
    <property type="match status" value="2"/>
</dbReference>
<reference evidence="2 3" key="1">
    <citation type="submission" date="2022-12" db="EMBL/GenBank/DDBJ databases">
        <title>Chromosome-level genome assembly of true bugs.</title>
        <authorList>
            <person name="Ma L."/>
            <person name="Li H."/>
        </authorList>
    </citation>
    <scope>NUCLEOTIDE SEQUENCE [LARGE SCALE GENOMIC DNA]</scope>
    <source>
        <strain evidence="2">Lab_2022b</strain>
    </source>
</reference>
<sequence length="844" mass="95463">MEEIANKKLPFWLEEWTPKVNKSNTRPQSWKPVVFSEKYIDTKKRAITTPARINSSDSSLSILDDDIGSEVPIEDDEDEFILAKQDNELSWPSLERDTPSVLSILEEEFADLTIPSRRNSNSITTNNQDRYTPSLLSIGNEFNEIPSRRTSGTRRPLMNNFYELTDTSLDHVQERKTGFEKSLEESWSSLNIFNHKHRGRISQKTADELMLLDSDVKVKDWENQTAKPETPVEKEDFIIPELPSGKHLVFDITSTWGDRHYVGLNGIEIFSVSGELVQVANITAHPADINVLPEYCKDPRVVENLLDKVNRTRDDMHLWLTPFTQGKHHYISITLQQQQAIAMIRIWNYNKSRIHSYRGVKDMQITLDGEKIFQGEIARANGGILGGTDAFGDTILFTTDEDILERVAQNDDSFNSVMNKVTESVKSVLPERPLTSDLPEVRPLTCPGLTKIKTESDIGGAVLCLQSMCIKLVASWGLNSIGLTGLQVLGETGEPVEIQNIITEPASSSNGIIRIIDGVNETTERKHMWRSDFSKSNISLKVIIAVPVHISAINIWNYNENEDLSYAGVKHLKIIIDDKVICDEAFIRKAPGHCHYKICQKIPLVKANNVNIEPMESLMKSLLSPRGPLNFEEYESPEMPSGFVFQFQLLTTWGDPYYIGLNGIEMYDGNGHSIPITEHHISAYPSSVNILDGIEDDVRTPDKLIDGVNNTTDGRHMWLAPILPGVVNSIYIVFDIMTTVSMIKLWNYGKTSTRGVKEFGILVDDLLVYNGFLECTDSTESNVPSRTVIFSREKEFVKTRKNNRTRNSLEVNRFPIISADQSKRPFTSLQVPIDYSRSKSVMDF</sequence>
<dbReference type="PANTHER" id="PTHR21534">
    <property type="entry name" value="KATANIN-INTERACTING PROTEIN"/>
    <property type="match status" value="1"/>
</dbReference>
<dbReference type="InterPro" id="IPR027859">
    <property type="entry name" value="KATNIP_dom"/>
</dbReference>
<evidence type="ECO:0000313" key="2">
    <source>
        <dbReference type="EMBL" id="KAK9496659.1"/>
    </source>
</evidence>
<proteinExistence type="predicted"/>
<dbReference type="EMBL" id="JAPXFL010000063">
    <property type="protein sequence ID" value="KAK9496659.1"/>
    <property type="molecule type" value="Genomic_DNA"/>
</dbReference>
<evidence type="ECO:0000259" key="1">
    <source>
        <dbReference type="Pfam" id="PF14652"/>
    </source>
</evidence>
<dbReference type="AlphaFoldDB" id="A0AAW1CKC1"/>
<evidence type="ECO:0000313" key="3">
    <source>
        <dbReference type="Proteomes" id="UP001461498"/>
    </source>
</evidence>
<protein>
    <recommendedName>
        <fullName evidence="1">KATNIP domain-containing protein</fullName>
    </recommendedName>
</protein>
<comment type="caution">
    <text evidence="2">The sequence shown here is derived from an EMBL/GenBank/DDBJ whole genome shotgun (WGS) entry which is preliminary data.</text>
</comment>
<feature type="domain" description="KATNIP" evidence="1">
    <location>
        <begin position="470"/>
        <end position="774"/>
    </location>
</feature>
<keyword evidence="3" id="KW-1185">Reference proteome</keyword>
<dbReference type="Proteomes" id="UP001461498">
    <property type="component" value="Unassembled WGS sequence"/>
</dbReference>
<accession>A0AAW1CKC1</accession>
<organism evidence="2 3">
    <name type="scientific">Rhynocoris fuscipes</name>
    <dbReference type="NCBI Taxonomy" id="488301"/>
    <lineage>
        <taxon>Eukaryota</taxon>
        <taxon>Metazoa</taxon>
        <taxon>Ecdysozoa</taxon>
        <taxon>Arthropoda</taxon>
        <taxon>Hexapoda</taxon>
        <taxon>Insecta</taxon>
        <taxon>Pterygota</taxon>
        <taxon>Neoptera</taxon>
        <taxon>Paraneoptera</taxon>
        <taxon>Hemiptera</taxon>
        <taxon>Heteroptera</taxon>
        <taxon>Panheteroptera</taxon>
        <taxon>Cimicomorpha</taxon>
        <taxon>Reduviidae</taxon>
        <taxon>Harpactorinae</taxon>
        <taxon>Harpactorini</taxon>
        <taxon>Rhynocoris</taxon>
    </lineage>
</organism>
<dbReference type="InterPro" id="IPR026704">
    <property type="entry name" value="KATNIP"/>
</dbReference>